<dbReference type="Proteomes" id="UP000230750">
    <property type="component" value="Unassembled WGS sequence"/>
</dbReference>
<evidence type="ECO:0000313" key="4">
    <source>
        <dbReference type="Proteomes" id="UP000230750"/>
    </source>
</evidence>
<protein>
    <submittedName>
        <fullName evidence="3">Uncharacterized protein</fullName>
    </submittedName>
</protein>
<reference evidence="3 4" key="1">
    <citation type="journal article" date="2017" name="PLoS Biol.">
        <title>The sea cucumber genome provides insights into morphological evolution and visceral regeneration.</title>
        <authorList>
            <person name="Zhang X."/>
            <person name="Sun L."/>
            <person name="Yuan J."/>
            <person name="Sun Y."/>
            <person name="Gao Y."/>
            <person name="Zhang L."/>
            <person name="Li S."/>
            <person name="Dai H."/>
            <person name="Hamel J.F."/>
            <person name="Liu C."/>
            <person name="Yu Y."/>
            <person name="Liu S."/>
            <person name="Lin W."/>
            <person name="Guo K."/>
            <person name="Jin S."/>
            <person name="Xu P."/>
            <person name="Storey K.B."/>
            <person name="Huan P."/>
            <person name="Zhang T."/>
            <person name="Zhou Y."/>
            <person name="Zhang J."/>
            <person name="Lin C."/>
            <person name="Li X."/>
            <person name="Xing L."/>
            <person name="Huo D."/>
            <person name="Sun M."/>
            <person name="Wang L."/>
            <person name="Mercier A."/>
            <person name="Li F."/>
            <person name="Yang H."/>
            <person name="Xiang J."/>
        </authorList>
    </citation>
    <scope>NUCLEOTIDE SEQUENCE [LARGE SCALE GENOMIC DNA]</scope>
    <source>
        <strain evidence="3">Shaxun</strain>
        <tissue evidence="3">Muscle</tissue>
    </source>
</reference>
<comment type="caution">
    <text evidence="3">The sequence shown here is derived from an EMBL/GenBank/DDBJ whole genome shotgun (WGS) entry which is preliminary data.</text>
</comment>
<keyword evidence="4" id="KW-1185">Reference proteome</keyword>
<proteinExistence type="predicted"/>
<name>A0A2G8KBE9_STIJA</name>
<evidence type="ECO:0000256" key="2">
    <source>
        <dbReference type="SAM" id="MobiDB-lite"/>
    </source>
</evidence>
<dbReference type="EMBL" id="MRZV01000719">
    <property type="protein sequence ID" value="PIK45310.1"/>
    <property type="molecule type" value="Genomic_DNA"/>
</dbReference>
<feature type="coiled-coil region" evidence="1">
    <location>
        <begin position="21"/>
        <end position="48"/>
    </location>
</feature>
<feature type="compositionally biased region" description="Basic and acidic residues" evidence="2">
    <location>
        <begin position="111"/>
        <end position="120"/>
    </location>
</feature>
<sequence>MSEREIRDYKKEIAAKTGQDVKEIELIVQAEETEIKETKEESEDGEKIRTQKITTKTVTIHRGNSLPELITYGWWRERDGRSLSFLPFKTQLHNLAINRDGRNDTVSIVNGEKEDNDDRAPLPPRGQSERGRFPSEDSSSRRPREEEVSNAIILVKEERTKRRARGRIATFKMTSQISFHKFVFVESWL</sequence>
<gene>
    <name evidence="3" type="ORF">BSL78_17811</name>
</gene>
<dbReference type="AlphaFoldDB" id="A0A2G8KBE9"/>
<evidence type="ECO:0000313" key="3">
    <source>
        <dbReference type="EMBL" id="PIK45310.1"/>
    </source>
</evidence>
<feature type="region of interest" description="Disordered" evidence="2">
    <location>
        <begin position="106"/>
        <end position="149"/>
    </location>
</feature>
<feature type="compositionally biased region" description="Basic and acidic residues" evidence="2">
    <location>
        <begin position="127"/>
        <end position="147"/>
    </location>
</feature>
<evidence type="ECO:0000256" key="1">
    <source>
        <dbReference type="SAM" id="Coils"/>
    </source>
</evidence>
<organism evidence="3 4">
    <name type="scientific">Stichopus japonicus</name>
    <name type="common">Sea cucumber</name>
    <dbReference type="NCBI Taxonomy" id="307972"/>
    <lineage>
        <taxon>Eukaryota</taxon>
        <taxon>Metazoa</taxon>
        <taxon>Echinodermata</taxon>
        <taxon>Eleutherozoa</taxon>
        <taxon>Echinozoa</taxon>
        <taxon>Holothuroidea</taxon>
        <taxon>Aspidochirotacea</taxon>
        <taxon>Aspidochirotida</taxon>
        <taxon>Stichopodidae</taxon>
        <taxon>Apostichopus</taxon>
    </lineage>
</organism>
<accession>A0A2G8KBE9</accession>
<keyword evidence="1" id="KW-0175">Coiled coil</keyword>